<sequence>MRNISIMLSVLLIAIHCVQGEDHSNATDHILPLSLSKSKDFTAGNSECRWNEKCGYHGDVRYSWCYTDYSDSWDYCCTSQCDFDEQNYKTCISGNTRQYCGQSGEIDIQGRPCLENHPCGVHTNDLRGSARYYWCYVDLNENWDFCCAPHSPCEKRSSSYTWCQIDVSKAITFWKPCKPVKTKQTVR</sequence>
<accession>A0ABD3THB2</accession>
<gene>
    <name evidence="2" type="ORF">ACJMK2_021538</name>
</gene>
<keyword evidence="3" id="KW-1185">Reference proteome</keyword>
<evidence type="ECO:0000313" key="3">
    <source>
        <dbReference type="Proteomes" id="UP001634394"/>
    </source>
</evidence>
<dbReference type="EMBL" id="JBJQND010000018">
    <property type="protein sequence ID" value="KAL3836085.1"/>
    <property type="molecule type" value="Genomic_DNA"/>
</dbReference>
<dbReference type="AlphaFoldDB" id="A0ABD3THB2"/>
<comment type="caution">
    <text evidence="2">The sequence shown here is derived from an EMBL/GenBank/DDBJ whole genome shotgun (WGS) entry which is preliminary data.</text>
</comment>
<protein>
    <submittedName>
        <fullName evidence="2">Uncharacterized protein</fullName>
    </submittedName>
</protein>
<dbReference type="PANTHER" id="PTHR34261">
    <property type="entry name" value="APC REGULATOR OF WNT-SIGNALING PATHWAY-RELATED"/>
    <property type="match status" value="1"/>
</dbReference>
<proteinExistence type="predicted"/>
<evidence type="ECO:0000256" key="1">
    <source>
        <dbReference type="SAM" id="SignalP"/>
    </source>
</evidence>
<dbReference type="Proteomes" id="UP001634394">
    <property type="component" value="Unassembled WGS sequence"/>
</dbReference>
<dbReference type="PANTHER" id="PTHR34261:SF1">
    <property type="entry name" value="TUBULIN POLYMERIZATION-PROMOTING PROTEIN"/>
    <property type="match status" value="1"/>
</dbReference>
<dbReference type="InterPro" id="IPR053358">
    <property type="entry name" value="Diff-assoc_signaling"/>
</dbReference>
<name>A0ABD3THB2_SINWO</name>
<keyword evidence="1" id="KW-0732">Signal</keyword>
<organism evidence="2 3">
    <name type="scientific">Sinanodonta woodiana</name>
    <name type="common">Chinese pond mussel</name>
    <name type="synonym">Anodonta woodiana</name>
    <dbReference type="NCBI Taxonomy" id="1069815"/>
    <lineage>
        <taxon>Eukaryota</taxon>
        <taxon>Metazoa</taxon>
        <taxon>Spiralia</taxon>
        <taxon>Lophotrochozoa</taxon>
        <taxon>Mollusca</taxon>
        <taxon>Bivalvia</taxon>
        <taxon>Autobranchia</taxon>
        <taxon>Heteroconchia</taxon>
        <taxon>Palaeoheterodonta</taxon>
        <taxon>Unionida</taxon>
        <taxon>Unionoidea</taxon>
        <taxon>Unionidae</taxon>
        <taxon>Unioninae</taxon>
        <taxon>Sinanodonta</taxon>
    </lineage>
</organism>
<reference evidence="2 3" key="1">
    <citation type="submission" date="2024-11" db="EMBL/GenBank/DDBJ databases">
        <title>Chromosome-level genome assembly of the freshwater bivalve Anodonta woodiana.</title>
        <authorList>
            <person name="Chen X."/>
        </authorList>
    </citation>
    <scope>NUCLEOTIDE SEQUENCE [LARGE SCALE GENOMIC DNA]</scope>
    <source>
        <strain evidence="2">MN2024</strain>
        <tissue evidence="2">Gills</tissue>
    </source>
</reference>
<evidence type="ECO:0000313" key="2">
    <source>
        <dbReference type="EMBL" id="KAL3836085.1"/>
    </source>
</evidence>
<feature type="chain" id="PRO_5044754660" evidence="1">
    <location>
        <begin position="21"/>
        <end position="187"/>
    </location>
</feature>
<feature type="signal peptide" evidence="1">
    <location>
        <begin position="1"/>
        <end position="20"/>
    </location>
</feature>